<proteinExistence type="predicted"/>
<protein>
    <submittedName>
        <fullName evidence="2">Uncharacterized protein</fullName>
    </submittedName>
</protein>
<dbReference type="AlphaFoldDB" id="A0A918P5M7"/>
<dbReference type="Proteomes" id="UP000645257">
    <property type="component" value="Unassembled WGS sequence"/>
</dbReference>
<evidence type="ECO:0000256" key="1">
    <source>
        <dbReference type="SAM" id="MobiDB-lite"/>
    </source>
</evidence>
<comment type="caution">
    <text evidence="2">The sequence shown here is derived from an EMBL/GenBank/DDBJ whole genome shotgun (WGS) entry which is preliminary data.</text>
</comment>
<feature type="region of interest" description="Disordered" evidence="1">
    <location>
        <begin position="98"/>
        <end position="117"/>
    </location>
</feature>
<sequence length="117" mass="13154">MLALSGLCPRESGERDAIVRSSLWNMALTAVLRMQGVLDRSAAGRLRAGEAKRIAHHAIDRLWRAFDAWRIRHEPGCAQEERMRRYVIDLIQAVAGVPGFGDRPDDEDVPATFSSRR</sequence>
<accession>A0A918P5M7</accession>
<evidence type="ECO:0000313" key="2">
    <source>
        <dbReference type="EMBL" id="GGY26627.1"/>
    </source>
</evidence>
<keyword evidence="3" id="KW-1185">Reference proteome</keyword>
<dbReference type="EMBL" id="BMYX01000023">
    <property type="protein sequence ID" value="GGY26627.1"/>
    <property type="molecule type" value="Genomic_DNA"/>
</dbReference>
<name>A0A918P5M7_9NEIS</name>
<gene>
    <name evidence="2" type="ORF">GCM10011289_32730</name>
</gene>
<evidence type="ECO:0000313" key="3">
    <source>
        <dbReference type="Proteomes" id="UP000645257"/>
    </source>
</evidence>
<organism evidence="2 3">
    <name type="scientific">Paludibacterium paludis</name>
    <dbReference type="NCBI Taxonomy" id="1225769"/>
    <lineage>
        <taxon>Bacteria</taxon>
        <taxon>Pseudomonadati</taxon>
        <taxon>Pseudomonadota</taxon>
        <taxon>Betaproteobacteria</taxon>
        <taxon>Neisseriales</taxon>
        <taxon>Chromobacteriaceae</taxon>
        <taxon>Paludibacterium</taxon>
    </lineage>
</organism>
<reference evidence="2" key="2">
    <citation type="submission" date="2020-09" db="EMBL/GenBank/DDBJ databases">
        <authorList>
            <person name="Sun Q."/>
            <person name="Kim S."/>
        </authorList>
    </citation>
    <scope>NUCLEOTIDE SEQUENCE</scope>
    <source>
        <strain evidence="2">KCTC 32182</strain>
    </source>
</reference>
<reference evidence="2" key="1">
    <citation type="journal article" date="2014" name="Int. J. Syst. Evol. Microbiol.">
        <title>Complete genome sequence of Corynebacterium casei LMG S-19264T (=DSM 44701T), isolated from a smear-ripened cheese.</title>
        <authorList>
            <consortium name="US DOE Joint Genome Institute (JGI-PGF)"/>
            <person name="Walter F."/>
            <person name="Albersmeier A."/>
            <person name="Kalinowski J."/>
            <person name="Ruckert C."/>
        </authorList>
    </citation>
    <scope>NUCLEOTIDE SEQUENCE</scope>
    <source>
        <strain evidence="2">KCTC 32182</strain>
    </source>
</reference>